<dbReference type="Proteomes" id="UP000072421">
    <property type="component" value="Chromosome"/>
</dbReference>
<sequence>MHGDAAQDDDDKWFTFYFDENTQIHKFPTASESGKSRFYYFTDVQKNEPMVFNHGSCSHQDFIPDNDATAEAPACGKFLVVSPNQYLTLPDWMWKNLQHAYSSIQSFETEANQRVQLKKEYYTPEQPALKQPDAPLREKAGQPSPKTGVWESMDAAPVQRIFKAGEIMPNLKSAYGLTVWQWLRDS</sequence>
<organism evidence="2">
    <name type="scientific">Collimonas fungivorans</name>
    <dbReference type="NCBI Taxonomy" id="158899"/>
    <lineage>
        <taxon>Bacteria</taxon>
        <taxon>Pseudomonadati</taxon>
        <taxon>Pseudomonadota</taxon>
        <taxon>Betaproteobacteria</taxon>
        <taxon>Burkholderiales</taxon>
        <taxon>Oxalobacteraceae</taxon>
        <taxon>Collimonas</taxon>
    </lineage>
</organism>
<dbReference type="PATRIC" id="fig|158899.10.peg.110"/>
<evidence type="ECO:0000313" key="2">
    <source>
        <dbReference type="EMBL" id="AMO92842.1"/>
    </source>
</evidence>
<protein>
    <submittedName>
        <fullName evidence="2">Uncharacterized protein</fullName>
    </submittedName>
</protein>
<proteinExistence type="predicted"/>
<dbReference type="EMBL" id="CP013232">
    <property type="protein sequence ID" value="AMO92842.1"/>
    <property type="molecule type" value="Genomic_DNA"/>
</dbReference>
<name>A0A127P4T4_9BURK</name>
<evidence type="ECO:0000313" key="3">
    <source>
        <dbReference type="Proteomes" id="UP000072421"/>
    </source>
</evidence>
<feature type="region of interest" description="Disordered" evidence="1">
    <location>
        <begin position="124"/>
        <end position="150"/>
    </location>
</feature>
<dbReference type="AlphaFoldDB" id="A0A127P4T4"/>
<gene>
    <name evidence="2" type="ORF">CFter6_0111</name>
</gene>
<accession>A0A127P4T4</accession>
<reference evidence="2 3" key="1">
    <citation type="submission" date="2015-11" db="EMBL/GenBank/DDBJ databases">
        <title>Exploring the genomic traits of fungus-feeding bacterial genus Collimonas.</title>
        <authorList>
            <person name="Song C."/>
            <person name="Schmidt R."/>
            <person name="de Jager V."/>
            <person name="Krzyzanowska D."/>
            <person name="Jongedijk E."/>
            <person name="Cankar K."/>
            <person name="Beekwilder J."/>
            <person name="van Veen A."/>
            <person name="de Boer W."/>
            <person name="van Veen J.A."/>
            <person name="Garbeva P."/>
        </authorList>
    </citation>
    <scope>NUCLEOTIDE SEQUENCE [LARGE SCALE GENOMIC DNA]</scope>
    <source>
        <strain evidence="2 3">Ter6</strain>
    </source>
</reference>
<evidence type="ECO:0000256" key="1">
    <source>
        <dbReference type="SAM" id="MobiDB-lite"/>
    </source>
</evidence>